<evidence type="ECO:0000313" key="3">
    <source>
        <dbReference type="Proteomes" id="UP000238823"/>
    </source>
</evidence>
<feature type="region of interest" description="Disordered" evidence="1">
    <location>
        <begin position="52"/>
        <end position="73"/>
    </location>
</feature>
<dbReference type="EMBL" id="PVNL01000101">
    <property type="protein sequence ID" value="PRQ04813.1"/>
    <property type="molecule type" value="Genomic_DNA"/>
</dbReference>
<comment type="caution">
    <text evidence="2">The sequence shown here is derived from an EMBL/GenBank/DDBJ whole genome shotgun (WGS) entry which is preliminary data.</text>
</comment>
<sequence>MIELFAALASALQFDHIQDMTCHVRLASGACASLLALATLAACDPSRPIFDGGNDDSADTSNDSGNNPPGSWIAMGQGEAGWNPVEDGDELLMVLGGQGLLMFPMPLRGAGFTLAPDPSDYTDPRTPKFDMYLDIDGFDLDFGGHFKRLSNYPVPFTVLSDGTYEFVYITLFVPDELTNPCDIHGLTGELHAELDVVDGYTLTWDRTVTMAVPDELCNP</sequence>
<organism evidence="2 3">
    <name type="scientific">Enhygromyxa salina</name>
    <dbReference type="NCBI Taxonomy" id="215803"/>
    <lineage>
        <taxon>Bacteria</taxon>
        <taxon>Pseudomonadati</taxon>
        <taxon>Myxococcota</taxon>
        <taxon>Polyangia</taxon>
        <taxon>Nannocystales</taxon>
        <taxon>Nannocystaceae</taxon>
        <taxon>Enhygromyxa</taxon>
    </lineage>
</organism>
<reference evidence="2 3" key="1">
    <citation type="submission" date="2018-03" db="EMBL/GenBank/DDBJ databases">
        <title>Draft Genome Sequences of the Obligatory Marine Myxobacteria Enhygromyxa salina SWB007.</title>
        <authorList>
            <person name="Poehlein A."/>
            <person name="Moghaddam J.A."/>
            <person name="Harms H."/>
            <person name="Alanjari M."/>
            <person name="Koenig G.M."/>
            <person name="Daniel R."/>
            <person name="Schaeberle T.F."/>
        </authorList>
    </citation>
    <scope>NUCLEOTIDE SEQUENCE [LARGE SCALE GENOMIC DNA]</scope>
    <source>
        <strain evidence="2 3">SWB007</strain>
    </source>
</reference>
<dbReference type="AlphaFoldDB" id="A0A2S9YI69"/>
<protein>
    <submittedName>
        <fullName evidence="2">Uncharacterized protein</fullName>
    </submittedName>
</protein>
<accession>A0A2S9YI69</accession>
<feature type="compositionally biased region" description="Polar residues" evidence="1">
    <location>
        <begin position="59"/>
        <end position="69"/>
    </location>
</feature>
<name>A0A2S9YI69_9BACT</name>
<proteinExistence type="predicted"/>
<evidence type="ECO:0000256" key="1">
    <source>
        <dbReference type="SAM" id="MobiDB-lite"/>
    </source>
</evidence>
<evidence type="ECO:0000313" key="2">
    <source>
        <dbReference type="EMBL" id="PRQ04813.1"/>
    </source>
</evidence>
<dbReference type="Proteomes" id="UP000238823">
    <property type="component" value="Unassembled WGS sequence"/>
</dbReference>
<gene>
    <name evidence="2" type="ORF">ENSA7_49860</name>
</gene>